<proteinExistence type="inferred from homology"/>
<evidence type="ECO:0000256" key="2">
    <source>
        <dbReference type="ARBA" id="ARBA00022705"/>
    </source>
</evidence>
<dbReference type="GO" id="GO:0016887">
    <property type="term" value="F:ATP hydrolysis activity"/>
    <property type="evidence" value="ECO:0007669"/>
    <property type="project" value="RHEA"/>
</dbReference>
<dbReference type="SUPFAM" id="SSF52540">
    <property type="entry name" value="P-loop containing nucleoside triphosphate hydrolases"/>
    <property type="match status" value="1"/>
</dbReference>
<feature type="domain" description="UvrD-like helicase ATP-binding" evidence="13">
    <location>
        <begin position="1"/>
        <end position="277"/>
    </location>
</feature>
<reference evidence="15 16" key="1">
    <citation type="submission" date="2018-11" db="EMBL/GenBank/DDBJ databases">
        <title>Genomic Encyclopedia of Type Strains, Phase IV (KMG-IV): sequencing the most valuable type-strain genomes for metagenomic binning, comparative biology and taxonomic classification.</title>
        <authorList>
            <person name="Goeker M."/>
        </authorList>
    </citation>
    <scope>NUCLEOTIDE SEQUENCE [LARGE SCALE GENOMIC DNA]</scope>
    <source>
        <strain evidence="15 16">DSM 100275</strain>
    </source>
</reference>
<dbReference type="GO" id="GO:0000725">
    <property type="term" value="P:recombinational repair"/>
    <property type="evidence" value="ECO:0007669"/>
    <property type="project" value="TreeGrafter"/>
</dbReference>
<evidence type="ECO:0000256" key="1">
    <source>
        <dbReference type="ARBA" id="ARBA00009922"/>
    </source>
</evidence>
<dbReference type="InterPro" id="IPR027417">
    <property type="entry name" value="P-loop_NTPase"/>
</dbReference>
<evidence type="ECO:0000256" key="5">
    <source>
        <dbReference type="ARBA" id="ARBA00022806"/>
    </source>
</evidence>
<evidence type="ECO:0000256" key="4">
    <source>
        <dbReference type="ARBA" id="ARBA00022801"/>
    </source>
</evidence>
<keyword evidence="3 11" id="KW-0547">Nucleotide-binding</keyword>
<dbReference type="GO" id="GO:0005524">
    <property type="term" value="F:ATP binding"/>
    <property type="evidence" value="ECO:0007669"/>
    <property type="project" value="UniProtKB-UniRule"/>
</dbReference>
<evidence type="ECO:0000256" key="6">
    <source>
        <dbReference type="ARBA" id="ARBA00022840"/>
    </source>
</evidence>
<protein>
    <recommendedName>
        <fullName evidence="11">ATP-dependent DNA helicase Rep</fullName>
        <ecNumber evidence="11">5.6.2.4</ecNumber>
    </recommendedName>
    <alternativeName>
        <fullName evidence="11">DNA 3'-5' helicase Rep</fullName>
    </alternativeName>
</protein>
<dbReference type="RefSeq" id="WP_123399570.1">
    <property type="nucleotide sequence ID" value="NZ_RJVI01000001.1"/>
</dbReference>
<gene>
    <name evidence="11" type="primary">rep</name>
    <name evidence="15" type="ORF">EDC57_0315</name>
</gene>
<dbReference type="EC" id="5.6.2.4" evidence="11"/>
<evidence type="ECO:0000313" key="16">
    <source>
        <dbReference type="Proteomes" id="UP000276634"/>
    </source>
</evidence>
<comment type="catalytic activity">
    <reaction evidence="9 11">
        <text>Couples ATP hydrolysis with the unwinding of duplex DNA by translocating in the 3'-5' direction.</text>
        <dbReference type="EC" id="5.6.2.4"/>
    </reaction>
</comment>
<dbReference type="Gene3D" id="3.40.50.300">
    <property type="entry name" value="P-loop containing nucleotide triphosphate hydrolases"/>
    <property type="match status" value="2"/>
</dbReference>
<comment type="subunit">
    <text evidence="11">Homodimer.</text>
</comment>
<dbReference type="InterPro" id="IPR014017">
    <property type="entry name" value="DNA_helicase_UvrD-like_C"/>
</dbReference>
<evidence type="ECO:0000256" key="12">
    <source>
        <dbReference type="PROSITE-ProRule" id="PRU00560"/>
    </source>
</evidence>
<dbReference type="Pfam" id="PF00580">
    <property type="entry name" value="UvrD-helicase"/>
    <property type="match status" value="1"/>
</dbReference>
<dbReference type="CDD" id="cd18807">
    <property type="entry name" value="SF1_C_UvrD"/>
    <property type="match status" value="1"/>
</dbReference>
<dbReference type="CDD" id="cd17932">
    <property type="entry name" value="DEXQc_UvrD"/>
    <property type="match status" value="1"/>
</dbReference>
<keyword evidence="6 11" id="KW-0067">ATP-binding</keyword>
<organism evidence="15 16">
    <name type="scientific">Inmirania thermothiophila</name>
    <dbReference type="NCBI Taxonomy" id="1750597"/>
    <lineage>
        <taxon>Bacteria</taxon>
        <taxon>Pseudomonadati</taxon>
        <taxon>Pseudomonadota</taxon>
        <taxon>Gammaproteobacteria</taxon>
        <taxon>Chromatiales</taxon>
        <taxon>Ectothiorhodospiraceae</taxon>
        <taxon>Inmirania</taxon>
    </lineage>
</organism>
<feature type="binding site" evidence="12">
    <location>
        <begin position="22"/>
        <end position="29"/>
    </location>
    <ligand>
        <name>ATP</name>
        <dbReference type="ChEBI" id="CHEBI:30616"/>
    </ligand>
</feature>
<dbReference type="InterPro" id="IPR000212">
    <property type="entry name" value="DNA_helicase_UvrD/REP"/>
</dbReference>
<accession>A0A3N1Y6H2</accession>
<comment type="function">
    <text evidence="11">Rep helicase is a single-stranded DNA-dependent ATPase involved in DNA replication; it can initiate unwinding at a nick in the DNA. It binds to the single-stranded DNA and acts in a progressive fashion along the DNA in the 3' to 5' direction.</text>
</comment>
<dbReference type="PANTHER" id="PTHR11070:SF64">
    <property type="entry name" value="ATP-DEPENDENT DNA HELICASE REP"/>
    <property type="match status" value="1"/>
</dbReference>
<dbReference type="PROSITE" id="PS51217">
    <property type="entry name" value="UVRD_HELICASE_CTER"/>
    <property type="match status" value="1"/>
</dbReference>
<keyword evidence="7 11" id="KW-0238">DNA-binding</keyword>
<evidence type="ECO:0000259" key="14">
    <source>
        <dbReference type="PROSITE" id="PS51217"/>
    </source>
</evidence>
<dbReference type="PANTHER" id="PTHR11070">
    <property type="entry name" value="UVRD / RECB / PCRA DNA HELICASE FAMILY MEMBER"/>
    <property type="match status" value="1"/>
</dbReference>
<evidence type="ECO:0000256" key="3">
    <source>
        <dbReference type="ARBA" id="ARBA00022741"/>
    </source>
</evidence>
<name>A0A3N1Y6H2_9GAMM</name>
<dbReference type="AlphaFoldDB" id="A0A3N1Y6H2"/>
<evidence type="ECO:0000256" key="11">
    <source>
        <dbReference type="HAMAP-Rule" id="MF_01920"/>
    </source>
</evidence>
<comment type="caution">
    <text evidence="15">The sequence shown here is derived from an EMBL/GenBank/DDBJ whole genome shotgun (WGS) entry which is preliminary data.</text>
</comment>
<dbReference type="GO" id="GO:0003697">
    <property type="term" value="F:single-stranded DNA binding"/>
    <property type="evidence" value="ECO:0007669"/>
    <property type="project" value="UniProtKB-UniRule"/>
</dbReference>
<keyword evidence="8 11" id="KW-0413">Isomerase</keyword>
<dbReference type="Proteomes" id="UP000276634">
    <property type="component" value="Unassembled WGS sequence"/>
</dbReference>
<dbReference type="Gene3D" id="1.10.10.160">
    <property type="match status" value="1"/>
</dbReference>
<evidence type="ECO:0000259" key="13">
    <source>
        <dbReference type="PROSITE" id="PS51198"/>
    </source>
</evidence>
<comment type="similarity">
    <text evidence="1 11">Belongs to the helicase family. UvrD subfamily.</text>
</comment>
<evidence type="ECO:0000256" key="8">
    <source>
        <dbReference type="ARBA" id="ARBA00023235"/>
    </source>
</evidence>
<dbReference type="GO" id="GO:0006260">
    <property type="term" value="P:DNA replication"/>
    <property type="evidence" value="ECO:0007669"/>
    <property type="project" value="UniProtKB-UniRule"/>
</dbReference>
<keyword evidence="16" id="KW-1185">Reference proteome</keyword>
<evidence type="ECO:0000256" key="9">
    <source>
        <dbReference type="ARBA" id="ARBA00034617"/>
    </source>
</evidence>
<feature type="domain" description="UvrD-like helicase C-terminal" evidence="14">
    <location>
        <begin position="278"/>
        <end position="558"/>
    </location>
</feature>
<feature type="binding site" evidence="11">
    <location>
        <position position="275"/>
    </location>
    <ligand>
        <name>ATP</name>
        <dbReference type="ChEBI" id="CHEBI:30616"/>
    </ligand>
</feature>
<dbReference type="GO" id="GO:0043138">
    <property type="term" value="F:3'-5' DNA helicase activity"/>
    <property type="evidence" value="ECO:0007669"/>
    <property type="project" value="UniProtKB-UniRule"/>
</dbReference>
<keyword evidence="2 11" id="KW-0235">DNA replication</keyword>
<evidence type="ECO:0000313" key="15">
    <source>
        <dbReference type="EMBL" id="ROR34419.1"/>
    </source>
</evidence>
<dbReference type="Pfam" id="PF13361">
    <property type="entry name" value="UvrD_C"/>
    <property type="match status" value="2"/>
</dbReference>
<comment type="catalytic activity">
    <reaction evidence="10 11">
        <text>ATP + H2O = ADP + phosphate + H(+)</text>
        <dbReference type="Rhea" id="RHEA:13065"/>
        <dbReference type="ChEBI" id="CHEBI:15377"/>
        <dbReference type="ChEBI" id="CHEBI:15378"/>
        <dbReference type="ChEBI" id="CHEBI:30616"/>
        <dbReference type="ChEBI" id="CHEBI:43474"/>
        <dbReference type="ChEBI" id="CHEBI:456216"/>
        <dbReference type="EC" id="5.6.2.4"/>
    </reaction>
</comment>
<dbReference type="Gene3D" id="1.10.486.10">
    <property type="entry name" value="PCRA, domain 4"/>
    <property type="match status" value="1"/>
</dbReference>
<dbReference type="GO" id="GO:0005829">
    <property type="term" value="C:cytosol"/>
    <property type="evidence" value="ECO:0007669"/>
    <property type="project" value="TreeGrafter"/>
</dbReference>
<dbReference type="HAMAP" id="MF_01920">
    <property type="entry name" value="Helicase_Rep"/>
    <property type="match status" value="1"/>
</dbReference>
<dbReference type="InterPro" id="IPR014016">
    <property type="entry name" value="UvrD-like_ATP-bd"/>
</dbReference>
<evidence type="ECO:0000256" key="10">
    <source>
        <dbReference type="ARBA" id="ARBA00048988"/>
    </source>
</evidence>
<keyword evidence="5 11" id="KW-0347">Helicase</keyword>
<dbReference type="OrthoDB" id="9806690at2"/>
<dbReference type="EMBL" id="RJVI01000001">
    <property type="protein sequence ID" value="ROR34419.1"/>
    <property type="molecule type" value="Genomic_DNA"/>
</dbReference>
<dbReference type="InterPro" id="IPR013986">
    <property type="entry name" value="DExx_box_DNA_helicase_dom_sf"/>
</dbReference>
<keyword evidence="4 11" id="KW-0378">Hydrolase</keyword>
<evidence type="ECO:0000256" key="7">
    <source>
        <dbReference type="ARBA" id="ARBA00023125"/>
    </source>
</evidence>
<dbReference type="InterPro" id="IPR005752">
    <property type="entry name" value="Helicase_Rep"/>
</dbReference>
<sequence>MELNPRQREAVTWIDGPLLVLAGAGSGKTRVIAHKIAHLLGPCGYAPRHVAAVTFTNKAAREMRERVAALTGGRGARGLTVCTFHSLGLEIIRRETEALGLRRAPTILDAADSLGVLREVAGPASPALVEAARARISAWKDDLVTPAEARARAASDEEARAAELYEAYQRHLRAYGAVDFDDLILLPVRLLEGDAAARERWQGRIRYLLVDEYQDTSGAQYRLVRALVGVRGALTVVGDDDQSIYAWRGARPDNLARLAEDFPGLKVVKLEQNYRSTGRILRAANRLISHNPHLFEKRLWSELGAGDPIRVLACRDEEDEALRVVSEIVTDRFRRGGRWRDYAILYRGNHQARPFERALREQGVPYFISGGTSFFERTEIRDLVAYLRLMVNPDDDPAFLRVVNTPRREIGARTVEALARYAGERGVGMLAACLELGLREHLPARAAERLEAFARMIVELGDRGERGDPAAAVRELVRAIDYRTWLEACCADGAAAERRWANVEELIAWIGRLAEEAGGEGRLAAVVERLVLMDILERDDEERGGDRVTLMTLHAAKGLEFPCVFLVGFEEGLLPHQNAVEAGTVEEERRLAYVGITRARRRLVLTWARKRRARGETVEREPSRFLDELPREELVLEGAGAVADPRERAARGRAHLANLKSLLGAG</sequence>
<dbReference type="PROSITE" id="PS51198">
    <property type="entry name" value="UVRD_HELICASE_ATP_BIND"/>
    <property type="match status" value="1"/>
</dbReference>